<evidence type="ECO:0000313" key="2">
    <source>
        <dbReference type="Ensembl" id="ENSCANP00000009192.1"/>
    </source>
</evidence>
<protein>
    <submittedName>
        <fullName evidence="2">Uncharacterized protein</fullName>
    </submittedName>
</protein>
<evidence type="ECO:0000313" key="3">
    <source>
        <dbReference type="Proteomes" id="UP000233080"/>
    </source>
</evidence>
<dbReference type="AlphaFoldDB" id="A0A2K5HY07"/>
<sequence length="84" mass="8886">MDALEDYVCPLATSELILLPVTGLECVGDRLLAGEAWLEARQGERGKETAPARGGATGTKGCPEERTGSRLDKPAEATLFQALI</sequence>
<reference evidence="2" key="1">
    <citation type="submission" date="2025-08" db="UniProtKB">
        <authorList>
            <consortium name="Ensembl"/>
        </authorList>
    </citation>
    <scope>IDENTIFICATION</scope>
</reference>
<organism evidence="2 3">
    <name type="scientific">Colobus angolensis palliatus</name>
    <name type="common">Peters' Angolan colobus</name>
    <dbReference type="NCBI Taxonomy" id="336983"/>
    <lineage>
        <taxon>Eukaryota</taxon>
        <taxon>Metazoa</taxon>
        <taxon>Chordata</taxon>
        <taxon>Craniata</taxon>
        <taxon>Vertebrata</taxon>
        <taxon>Euteleostomi</taxon>
        <taxon>Mammalia</taxon>
        <taxon>Eutheria</taxon>
        <taxon>Euarchontoglires</taxon>
        <taxon>Primates</taxon>
        <taxon>Haplorrhini</taxon>
        <taxon>Catarrhini</taxon>
        <taxon>Cercopithecidae</taxon>
        <taxon>Colobinae</taxon>
        <taxon>Colobus</taxon>
    </lineage>
</organism>
<evidence type="ECO:0000256" key="1">
    <source>
        <dbReference type="SAM" id="MobiDB-lite"/>
    </source>
</evidence>
<dbReference type="Ensembl" id="ENSCANT00000032061.1">
    <property type="protein sequence ID" value="ENSCANP00000009192.1"/>
    <property type="gene ID" value="ENSCANG00000027989.1"/>
</dbReference>
<reference evidence="2" key="2">
    <citation type="submission" date="2025-09" db="UniProtKB">
        <authorList>
            <consortium name="Ensembl"/>
        </authorList>
    </citation>
    <scope>IDENTIFICATION</scope>
</reference>
<accession>A0A2K5HY07</accession>
<keyword evidence="3" id="KW-1185">Reference proteome</keyword>
<proteinExistence type="predicted"/>
<name>A0A2K5HY07_COLAP</name>
<dbReference type="Proteomes" id="UP000233080">
    <property type="component" value="Unassembled WGS sequence"/>
</dbReference>
<feature type="compositionally biased region" description="Basic and acidic residues" evidence="1">
    <location>
        <begin position="62"/>
        <end position="71"/>
    </location>
</feature>
<feature type="region of interest" description="Disordered" evidence="1">
    <location>
        <begin position="42"/>
        <end position="71"/>
    </location>
</feature>